<dbReference type="PANTHER" id="PTHR12994:SF17">
    <property type="entry name" value="LD30995P"/>
    <property type="match status" value="1"/>
</dbReference>
<organism evidence="7 8">
    <name type="scientific">Secundilactobacillus malefermentans</name>
    <dbReference type="NCBI Taxonomy" id="176292"/>
    <lineage>
        <taxon>Bacteria</taxon>
        <taxon>Bacillati</taxon>
        <taxon>Bacillota</taxon>
        <taxon>Bacilli</taxon>
        <taxon>Lactobacillales</taxon>
        <taxon>Lactobacillaceae</taxon>
        <taxon>Secundilactobacillus</taxon>
    </lineage>
</organism>
<protein>
    <recommendedName>
        <fullName evidence="6">Dipeptidase</fullName>
        <ecNumber evidence="6">3.4.-.-</ecNumber>
    </recommendedName>
</protein>
<comment type="similarity">
    <text evidence="2 6">Belongs to the peptidase C69 family.</text>
</comment>
<name>A0A4R5NDR1_9LACO</name>
<dbReference type="EMBL" id="PUFO01000103">
    <property type="protein sequence ID" value="TDG71679.1"/>
    <property type="molecule type" value="Genomic_DNA"/>
</dbReference>
<dbReference type="InterPro" id="IPR047804">
    <property type="entry name" value="C69_dipept_A-like"/>
</dbReference>
<gene>
    <name evidence="7" type="ORF">C5L31_000482</name>
</gene>
<evidence type="ECO:0000256" key="1">
    <source>
        <dbReference type="ARBA" id="ARBA00001670"/>
    </source>
</evidence>
<dbReference type="Pfam" id="PF03577">
    <property type="entry name" value="Peptidase_C69"/>
    <property type="match status" value="1"/>
</dbReference>
<evidence type="ECO:0000313" key="8">
    <source>
        <dbReference type="Proteomes" id="UP000294854"/>
    </source>
</evidence>
<dbReference type="GO" id="GO:0016805">
    <property type="term" value="F:dipeptidase activity"/>
    <property type="evidence" value="ECO:0007669"/>
    <property type="project" value="UniProtKB-KW"/>
</dbReference>
<proteinExistence type="inferred from homology"/>
<dbReference type="Proteomes" id="UP000294854">
    <property type="component" value="Unassembled WGS sequence"/>
</dbReference>
<dbReference type="AlphaFoldDB" id="A0A4R5NDR1"/>
<evidence type="ECO:0000256" key="3">
    <source>
        <dbReference type="ARBA" id="ARBA00022670"/>
    </source>
</evidence>
<comment type="catalytic activity">
    <reaction evidence="1">
        <text>an L-aminoacyl-L-amino acid + H2O = 2 an L-alpha-amino acid</text>
        <dbReference type="Rhea" id="RHEA:48940"/>
        <dbReference type="ChEBI" id="CHEBI:15377"/>
        <dbReference type="ChEBI" id="CHEBI:59869"/>
        <dbReference type="ChEBI" id="CHEBI:77460"/>
        <dbReference type="EC" id="3.4.13.19"/>
    </reaction>
</comment>
<evidence type="ECO:0000256" key="6">
    <source>
        <dbReference type="RuleBase" id="RU364089"/>
    </source>
</evidence>
<accession>A0A4R5NDR1</accession>
<dbReference type="NCBIfam" id="NF033678">
    <property type="entry name" value="C69_fam_dipept"/>
    <property type="match status" value="1"/>
</dbReference>
<evidence type="ECO:0000313" key="7">
    <source>
        <dbReference type="EMBL" id="TDG71679.1"/>
    </source>
</evidence>
<dbReference type="STRING" id="1122149.FD44_GL001166"/>
<evidence type="ECO:0000256" key="2">
    <source>
        <dbReference type="ARBA" id="ARBA00007225"/>
    </source>
</evidence>
<comment type="caution">
    <text evidence="7">The sequence shown here is derived from an EMBL/GenBank/DDBJ whole genome shotgun (WGS) entry which is preliminary data.</text>
</comment>
<keyword evidence="5 6" id="KW-0224">Dipeptidase</keyword>
<dbReference type="EC" id="3.4.-.-" evidence="6"/>
<keyword evidence="3 6" id="KW-0645">Protease</keyword>
<dbReference type="GO" id="GO:0006508">
    <property type="term" value="P:proteolysis"/>
    <property type="evidence" value="ECO:0007669"/>
    <property type="project" value="UniProtKB-KW"/>
</dbReference>
<dbReference type="GO" id="GO:0070004">
    <property type="term" value="F:cysteine-type exopeptidase activity"/>
    <property type="evidence" value="ECO:0007669"/>
    <property type="project" value="InterPro"/>
</dbReference>
<dbReference type="Gene3D" id="3.60.60.10">
    <property type="entry name" value="Penicillin V Acylase, Chain A"/>
    <property type="match status" value="1"/>
</dbReference>
<reference evidence="7 8" key="1">
    <citation type="journal article" date="2019" name="Appl. Microbiol. Biotechnol.">
        <title>Uncovering carbohydrate metabolism through a genotype-phenotype association study of 56 lactic acid bacteria genomes.</title>
        <authorList>
            <person name="Buron-Moles G."/>
            <person name="Chailyan A."/>
            <person name="Dolejs I."/>
            <person name="Forster J."/>
            <person name="Miks M.H."/>
        </authorList>
    </citation>
    <scope>NUCLEOTIDE SEQUENCE [LARGE SCALE GENOMIC DNA]</scope>
    <source>
        <strain evidence="7 8">ATCC 49373</strain>
    </source>
</reference>
<keyword evidence="8" id="KW-1185">Reference proteome</keyword>
<evidence type="ECO:0000256" key="4">
    <source>
        <dbReference type="ARBA" id="ARBA00022801"/>
    </source>
</evidence>
<dbReference type="PANTHER" id="PTHR12994">
    <property type="entry name" value="SECERNIN"/>
    <property type="match status" value="1"/>
</dbReference>
<dbReference type="InterPro" id="IPR005322">
    <property type="entry name" value="Peptidase_C69"/>
</dbReference>
<sequence>MENNIYSACTSILIGKKASVDGSVMIGRNEDSKSAWPKHFIVHPQHTNKNEETVFKSNDSKFKLALPEMALKYTATPEWTTKFGLFEEDGFNEAGVAMSATESTYSNDRVLACDPLVKDGIGEEAMITVVLPYVKTAREGVARLGQIIEAYGTCESNGILFGDKNEAWYMETAAGHQWVAQRIPDDSYAVVANQMAIEKIDFDNPDDFMWAPHIQEFVASNHLSSSRTEFNFRNIFGTNNLMDSYYNLPRVWEGQRLLSPEKNQAEITRLPFIQTSNQLLSVQSAQMVLSSHYAGTKYDLLEPSTKEFHHFRPISLAATQESHILQLRQMDDPAIADIHWLAMGVAAESSYVPFYAGINDTHPDYKRGEATYSPDSAYWVFKHAGVLVDSHPKEFLDELEKLQSELRIAFDQSIIETDKGGSTLSGIELSDYLTKQGIKNADLALTKYRGLTADLITKMTDLSPLKFQQDLML</sequence>
<evidence type="ECO:0000256" key="5">
    <source>
        <dbReference type="ARBA" id="ARBA00022997"/>
    </source>
</evidence>
<keyword evidence="4 6" id="KW-0378">Hydrolase</keyword>